<dbReference type="SUPFAM" id="SSF53474">
    <property type="entry name" value="alpha/beta-Hydrolases"/>
    <property type="match status" value="1"/>
</dbReference>
<name>A0ABS4AD55_9PROT</name>
<dbReference type="GO" id="GO:0016787">
    <property type="term" value="F:hydrolase activity"/>
    <property type="evidence" value="ECO:0007669"/>
    <property type="project" value="UniProtKB-KW"/>
</dbReference>
<protein>
    <submittedName>
        <fullName evidence="3">Alpha/beta hydrolase</fullName>
    </submittedName>
</protein>
<accession>A0ABS4AD55</accession>
<dbReference type="EMBL" id="JAGIZB010000005">
    <property type="protein sequence ID" value="MBP0444475.1"/>
    <property type="molecule type" value="Genomic_DNA"/>
</dbReference>
<dbReference type="PRINTS" id="PR00412">
    <property type="entry name" value="EPOXHYDRLASE"/>
</dbReference>
<dbReference type="RefSeq" id="WP_209378709.1">
    <property type="nucleotide sequence ID" value="NZ_JAGIZB010000005.1"/>
</dbReference>
<dbReference type="Gene3D" id="3.40.50.1820">
    <property type="entry name" value="alpha/beta hydrolase"/>
    <property type="match status" value="1"/>
</dbReference>
<keyword evidence="1 3" id="KW-0378">Hydrolase</keyword>
<evidence type="ECO:0000256" key="1">
    <source>
        <dbReference type="ARBA" id="ARBA00022801"/>
    </source>
</evidence>
<proteinExistence type="predicted"/>
<comment type="caution">
    <text evidence="3">The sequence shown here is derived from an EMBL/GenBank/DDBJ whole genome shotgun (WGS) entry which is preliminary data.</text>
</comment>
<keyword evidence="4" id="KW-1185">Reference proteome</keyword>
<evidence type="ECO:0000313" key="4">
    <source>
        <dbReference type="Proteomes" id="UP000681594"/>
    </source>
</evidence>
<dbReference type="PANTHER" id="PTHR43798">
    <property type="entry name" value="MONOACYLGLYCEROL LIPASE"/>
    <property type="match status" value="1"/>
</dbReference>
<reference evidence="3 4" key="1">
    <citation type="submission" date="2021-03" db="EMBL/GenBank/DDBJ databases">
        <authorList>
            <person name="So Y."/>
        </authorList>
    </citation>
    <scope>NUCLEOTIDE SEQUENCE [LARGE SCALE GENOMIC DNA]</scope>
    <source>
        <strain evidence="3 4">SSH11</strain>
    </source>
</reference>
<dbReference type="InterPro" id="IPR000639">
    <property type="entry name" value="Epox_hydrolase-like"/>
</dbReference>
<dbReference type="Pfam" id="PF12697">
    <property type="entry name" value="Abhydrolase_6"/>
    <property type="match status" value="1"/>
</dbReference>
<dbReference type="InterPro" id="IPR000073">
    <property type="entry name" value="AB_hydrolase_1"/>
</dbReference>
<dbReference type="InterPro" id="IPR050266">
    <property type="entry name" value="AB_hydrolase_sf"/>
</dbReference>
<dbReference type="Proteomes" id="UP000681594">
    <property type="component" value="Unassembled WGS sequence"/>
</dbReference>
<gene>
    <name evidence="3" type="ORF">J8J14_06745</name>
</gene>
<evidence type="ECO:0000313" key="3">
    <source>
        <dbReference type="EMBL" id="MBP0444475.1"/>
    </source>
</evidence>
<dbReference type="InterPro" id="IPR029058">
    <property type="entry name" value="AB_hydrolase_fold"/>
</dbReference>
<feature type="domain" description="AB hydrolase-1" evidence="2">
    <location>
        <begin position="7"/>
        <end position="238"/>
    </location>
</feature>
<organism evidence="3 4">
    <name type="scientific">Pararoseomonas baculiformis</name>
    <dbReference type="NCBI Taxonomy" id="2820812"/>
    <lineage>
        <taxon>Bacteria</taxon>
        <taxon>Pseudomonadati</taxon>
        <taxon>Pseudomonadota</taxon>
        <taxon>Alphaproteobacteria</taxon>
        <taxon>Acetobacterales</taxon>
        <taxon>Acetobacteraceae</taxon>
        <taxon>Pararoseomonas</taxon>
    </lineage>
</organism>
<dbReference type="PANTHER" id="PTHR43798:SF31">
    <property type="entry name" value="AB HYDROLASE SUPERFAMILY PROTEIN YCLE"/>
    <property type="match status" value="1"/>
</dbReference>
<evidence type="ECO:0000259" key="2">
    <source>
        <dbReference type="Pfam" id="PF12697"/>
    </source>
</evidence>
<sequence>MAGKASVVMLHGIGADSRLWQPQAGSFAERGYDPVPLDFPGYGARPPVGAMDFEGLAADVEAAIAARGPGRVVLLGHSMGGMVAQALLRRRPGAYAAAILCATSPAFGNPSGEFQQKFVAARLKPLDEGRTMADMAEENFAHLTGPRGAGTPWRDHAIAVLGATPSPTFRAAVRCLVTFDERAALGAIRIPVLCLAGEADTNAPAPVMERMAGKIPGAEYRCMPGIGHLPNIEAPEEFDAIVLDFLDRHLNERNA</sequence>